<dbReference type="EMBL" id="CP035758">
    <property type="protein sequence ID" value="QBD83745.1"/>
    <property type="molecule type" value="Genomic_DNA"/>
</dbReference>
<feature type="transmembrane region" description="Helical" evidence="6">
    <location>
        <begin position="427"/>
        <end position="445"/>
    </location>
</feature>
<feature type="transmembrane region" description="Helical" evidence="6">
    <location>
        <begin position="48"/>
        <end position="81"/>
    </location>
</feature>
<dbReference type="AlphaFoldDB" id="A0A4P6K6H8"/>
<evidence type="ECO:0000256" key="6">
    <source>
        <dbReference type="SAM" id="Phobius"/>
    </source>
</evidence>
<proteinExistence type="predicted"/>
<comment type="subcellular location">
    <subcellularLocation>
        <location evidence="1">Membrane</location>
        <topology evidence="1">Multi-pass membrane protein</topology>
    </subcellularLocation>
</comment>
<name>A0A4P6K6H8_KTERU</name>
<feature type="transmembrane region" description="Helical" evidence="6">
    <location>
        <begin position="143"/>
        <end position="163"/>
    </location>
</feature>
<feature type="transmembrane region" description="Helical" evidence="6">
    <location>
        <begin position="12"/>
        <end position="36"/>
    </location>
</feature>
<keyword evidence="5 6" id="KW-0472">Membrane</keyword>
<dbReference type="PIRSF" id="PIRSF006060">
    <property type="entry name" value="AA_transporter"/>
    <property type="match status" value="1"/>
</dbReference>
<dbReference type="GO" id="GO:0022857">
    <property type="term" value="F:transmembrane transporter activity"/>
    <property type="evidence" value="ECO:0007669"/>
    <property type="project" value="InterPro"/>
</dbReference>
<sequence>MGYAQELFRAMGGFSNFAISFTIISVLSGCLTLFYSGITTSGFAAGSIGWPLVTIFVVIVALGMAELASAFPTAGGLYYWASKLGGPAWGWFTGWFNLIGQVAVTAGIDYGLAVSIDVLLNAWFPHFPATLGSVSGIDPATQWATLGIYAVVLIAHAILNIFGVRIVAFLNDLSVWWHIVGVCLIGGGVVVAALLHPSAPLNSAATLFAADPKYNASGFPAWYAFLLGLLMAQYTYTGFDASAHMTEETIGAETRAPWGVVMSVVVSAFAGYLVLMGLLMAAPDIGVKGAAGAINPVLYILEYRLGAVLGPLFFAVAVGAQFFCGMSSITTNSRMIYAFSRDGAVPFSRLWHQLDSGRTPRNAIILSATCAFVLAIPTVFNYVAYVAITSIAVIGLYISYVLPILLRVLTRSFKHGPWHLGSWGKPIGVIAVLWVICIAILFMLPTVNPITIVTFNYTPIVVLGTLLILVIWWTVSVRHWFKGPKIQGSATELANIERDVGETVLLDGEETASSH</sequence>
<evidence type="ECO:0000256" key="3">
    <source>
        <dbReference type="ARBA" id="ARBA00022692"/>
    </source>
</evidence>
<evidence type="ECO:0000256" key="2">
    <source>
        <dbReference type="ARBA" id="ARBA00022448"/>
    </source>
</evidence>
<feature type="transmembrane region" description="Helical" evidence="6">
    <location>
        <begin position="363"/>
        <end position="380"/>
    </location>
</feature>
<evidence type="ECO:0000313" key="7">
    <source>
        <dbReference type="EMBL" id="QBD83745.1"/>
    </source>
</evidence>
<dbReference type="OrthoDB" id="8274074at2"/>
<keyword evidence="3 6" id="KW-0812">Transmembrane</keyword>
<gene>
    <name evidence="7" type="ORF">EPA93_41940</name>
</gene>
<dbReference type="PANTHER" id="PTHR45649">
    <property type="entry name" value="AMINO-ACID PERMEASE BAT1"/>
    <property type="match status" value="1"/>
</dbReference>
<organism evidence="7 8">
    <name type="scientific">Ktedonosporobacter rubrisoli</name>
    <dbReference type="NCBI Taxonomy" id="2509675"/>
    <lineage>
        <taxon>Bacteria</taxon>
        <taxon>Bacillati</taxon>
        <taxon>Chloroflexota</taxon>
        <taxon>Ktedonobacteria</taxon>
        <taxon>Ktedonobacterales</taxon>
        <taxon>Ktedonosporobacteraceae</taxon>
        <taxon>Ktedonosporobacter</taxon>
    </lineage>
</organism>
<dbReference type="Gene3D" id="1.20.1740.10">
    <property type="entry name" value="Amino acid/polyamine transporter I"/>
    <property type="match status" value="1"/>
</dbReference>
<feature type="transmembrane region" description="Helical" evidence="6">
    <location>
        <begin position="457"/>
        <end position="475"/>
    </location>
</feature>
<dbReference type="RefSeq" id="WP_129894808.1">
    <property type="nucleotide sequence ID" value="NZ_CP035758.1"/>
</dbReference>
<keyword evidence="2" id="KW-0813">Transport</keyword>
<evidence type="ECO:0000256" key="5">
    <source>
        <dbReference type="ARBA" id="ARBA00023136"/>
    </source>
</evidence>
<dbReference type="Pfam" id="PF13520">
    <property type="entry name" value="AA_permease_2"/>
    <property type="match status" value="1"/>
</dbReference>
<dbReference type="PANTHER" id="PTHR45649:SF26">
    <property type="entry name" value="OS04G0435100 PROTEIN"/>
    <property type="match status" value="1"/>
</dbReference>
<keyword evidence="8" id="KW-1185">Reference proteome</keyword>
<feature type="transmembrane region" description="Helical" evidence="6">
    <location>
        <begin position="260"/>
        <end position="283"/>
    </location>
</feature>
<dbReference type="GO" id="GO:0016020">
    <property type="term" value="C:membrane"/>
    <property type="evidence" value="ECO:0007669"/>
    <property type="project" value="UniProtKB-SubCell"/>
</dbReference>
<protein>
    <submittedName>
        <fullName evidence="7">Amino acid permease</fullName>
    </submittedName>
</protein>
<feature type="transmembrane region" description="Helical" evidence="6">
    <location>
        <begin position="175"/>
        <end position="199"/>
    </location>
</feature>
<feature type="transmembrane region" description="Helical" evidence="6">
    <location>
        <begin position="219"/>
        <end position="239"/>
    </location>
</feature>
<feature type="transmembrane region" description="Helical" evidence="6">
    <location>
        <begin position="303"/>
        <end position="325"/>
    </location>
</feature>
<dbReference type="Proteomes" id="UP000290365">
    <property type="component" value="Chromosome"/>
</dbReference>
<dbReference type="KEGG" id="kbs:EPA93_41940"/>
<feature type="transmembrane region" description="Helical" evidence="6">
    <location>
        <begin position="386"/>
        <end position="406"/>
    </location>
</feature>
<evidence type="ECO:0000313" key="8">
    <source>
        <dbReference type="Proteomes" id="UP000290365"/>
    </source>
</evidence>
<accession>A0A4P6K6H8</accession>
<evidence type="ECO:0000256" key="1">
    <source>
        <dbReference type="ARBA" id="ARBA00004141"/>
    </source>
</evidence>
<keyword evidence="4 6" id="KW-1133">Transmembrane helix</keyword>
<reference evidence="7 8" key="1">
    <citation type="submission" date="2019-01" db="EMBL/GenBank/DDBJ databases">
        <title>Ktedonosporobacter rubrisoli SCAWS-G2.</title>
        <authorList>
            <person name="Huang Y."/>
            <person name="Yan B."/>
        </authorList>
    </citation>
    <scope>NUCLEOTIDE SEQUENCE [LARGE SCALE GENOMIC DNA]</scope>
    <source>
        <strain evidence="7 8">SCAWS-G2</strain>
    </source>
</reference>
<feature type="transmembrane region" description="Helical" evidence="6">
    <location>
        <begin position="102"/>
        <end position="123"/>
    </location>
</feature>
<evidence type="ECO:0000256" key="4">
    <source>
        <dbReference type="ARBA" id="ARBA00022989"/>
    </source>
</evidence>
<dbReference type="InterPro" id="IPR002293">
    <property type="entry name" value="AA/rel_permease1"/>
</dbReference>